<reference evidence="2 3" key="1">
    <citation type="submission" date="2019-07" db="EMBL/GenBank/DDBJ databases">
        <title>De Novo Assembly of kiwifruit Actinidia rufa.</title>
        <authorList>
            <person name="Sugita-Konishi S."/>
            <person name="Sato K."/>
            <person name="Mori E."/>
            <person name="Abe Y."/>
            <person name="Kisaki G."/>
            <person name="Hamano K."/>
            <person name="Suezawa K."/>
            <person name="Otani M."/>
            <person name="Fukuda T."/>
            <person name="Manabe T."/>
            <person name="Gomi K."/>
            <person name="Tabuchi M."/>
            <person name="Akimitsu K."/>
            <person name="Kataoka I."/>
        </authorList>
    </citation>
    <scope>NUCLEOTIDE SEQUENCE [LARGE SCALE GENOMIC DNA]</scope>
    <source>
        <strain evidence="3">cv. Fuchu</strain>
    </source>
</reference>
<feature type="compositionally biased region" description="Basic and acidic residues" evidence="1">
    <location>
        <begin position="114"/>
        <end position="127"/>
    </location>
</feature>
<accession>A0A7J0HFI3</accession>
<proteinExistence type="predicted"/>
<name>A0A7J0HFI3_9ERIC</name>
<evidence type="ECO:0000313" key="2">
    <source>
        <dbReference type="EMBL" id="GFZ21890.1"/>
    </source>
</evidence>
<dbReference type="Proteomes" id="UP000585474">
    <property type="component" value="Unassembled WGS sequence"/>
</dbReference>
<dbReference type="OrthoDB" id="2011523at2759"/>
<dbReference type="EMBL" id="BJWL01000029">
    <property type="protein sequence ID" value="GFZ21890.1"/>
    <property type="molecule type" value="Genomic_DNA"/>
</dbReference>
<feature type="region of interest" description="Disordered" evidence="1">
    <location>
        <begin position="105"/>
        <end position="127"/>
    </location>
</feature>
<organism evidence="2 3">
    <name type="scientific">Actinidia rufa</name>
    <dbReference type="NCBI Taxonomy" id="165716"/>
    <lineage>
        <taxon>Eukaryota</taxon>
        <taxon>Viridiplantae</taxon>
        <taxon>Streptophyta</taxon>
        <taxon>Embryophyta</taxon>
        <taxon>Tracheophyta</taxon>
        <taxon>Spermatophyta</taxon>
        <taxon>Magnoliopsida</taxon>
        <taxon>eudicotyledons</taxon>
        <taxon>Gunneridae</taxon>
        <taxon>Pentapetalae</taxon>
        <taxon>asterids</taxon>
        <taxon>Ericales</taxon>
        <taxon>Actinidiaceae</taxon>
        <taxon>Actinidia</taxon>
    </lineage>
</organism>
<sequence length="249" mass="29104">MVLTKHASNNPRGDNPNPADPDMIFKPWWFKTIEIQRTWHPEFKERPILTGRDFDRSFLAKYVLRMLAPMDGPGWPDLRPFLMDVYTNLGRKGFSMNTIKKGIKFSSSEEEREEERGDEGSSDHDMEIEKNLEIPPLQIEGAFVDPNAQEESLGEIKHHQKEILQNQARQEQYIDRLGDIVEKHGQYINRIGNLYENLYEQHTAFNQQQTHQMAEVEAQLEGLWIHLVLPPSFTPRDALPRPPYRVPPY</sequence>
<comment type="caution">
    <text evidence="2">The sequence shown here is derived from an EMBL/GenBank/DDBJ whole genome shotgun (WGS) entry which is preliminary data.</text>
</comment>
<dbReference type="AlphaFoldDB" id="A0A7J0HFI3"/>
<evidence type="ECO:0000313" key="3">
    <source>
        <dbReference type="Proteomes" id="UP000585474"/>
    </source>
</evidence>
<evidence type="ECO:0000256" key="1">
    <source>
        <dbReference type="SAM" id="MobiDB-lite"/>
    </source>
</evidence>
<protein>
    <submittedName>
        <fullName evidence="2">Uncharacterized protein</fullName>
    </submittedName>
</protein>
<keyword evidence="3" id="KW-1185">Reference proteome</keyword>
<gene>
    <name evidence="2" type="ORF">Acr_29g0010520</name>
</gene>